<feature type="domain" description="Major facilitator superfamily (MFS) profile" evidence="7">
    <location>
        <begin position="13"/>
        <end position="434"/>
    </location>
</feature>
<keyword evidence="9" id="KW-1185">Reference proteome</keyword>
<feature type="transmembrane region" description="Helical" evidence="6">
    <location>
        <begin position="218"/>
        <end position="244"/>
    </location>
</feature>
<evidence type="ECO:0000259" key="7">
    <source>
        <dbReference type="PROSITE" id="PS50850"/>
    </source>
</evidence>
<protein>
    <submittedName>
        <fullName evidence="8">MFS transporter</fullName>
    </submittedName>
</protein>
<dbReference type="InterPro" id="IPR044770">
    <property type="entry name" value="MFS_spinster-like"/>
</dbReference>
<keyword evidence="2" id="KW-0813">Transport</keyword>
<keyword evidence="8" id="KW-0614">Plasmid</keyword>
<evidence type="ECO:0000313" key="8">
    <source>
        <dbReference type="EMBL" id="AOR80962.1"/>
    </source>
</evidence>
<sequence length="441" mass="46772">MAVTGFAARDRWFLTLLGAIFMINFVDRTIIAVVGEAIRRDLQLSDLQLGMMGGLAFALFYAVLGIPLARLAERFNRVRLIAVVTVLWSIMTALCGAAGGYVQLLLCRMGVGVGEAGFTPALVSMISDRFPVGRRALVYSLIALGAPLGSAFAAVAGSAFAQHFGWRWTMAAVGVPGLVLALLLYTTIPEPERNDAGDKALTPRFTEVLRRLGRSASFLHLTCGSGLVGLVGFGTNLFLIPLLVRRFELPLSQAGLIFAMSFSLATMVGQITGGNIASRLIERDIRWGAWAPAITVGMALPLYLLALYQSDWRVLVGFLFVATALLYAFTPAVMTVTQTLVEPRMRASAAALHAFGQTVAGLGIGSVALGYLSDRLADYHFAGDYAAQCLAVHGASPAPGCLAASATGLQQSMLISALVLIVAVFNYLVAAKHLPSEAKTA</sequence>
<keyword evidence="5 6" id="KW-0472">Membrane</keyword>
<name>A0A1D8AFR9_9SPHN</name>
<dbReference type="AlphaFoldDB" id="A0A1D8AFR9"/>
<evidence type="ECO:0000256" key="4">
    <source>
        <dbReference type="ARBA" id="ARBA00022989"/>
    </source>
</evidence>
<feature type="transmembrane region" description="Helical" evidence="6">
    <location>
        <begin position="314"/>
        <end position="337"/>
    </location>
</feature>
<dbReference type="InterPro" id="IPR020846">
    <property type="entry name" value="MFS_dom"/>
</dbReference>
<keyword evidence="3 6" id="KW-0812">Transmembrane</keyword>
<evidence type="ECO:0000256" key="2">
    <source>
        <dbReference type="ARBA" id="ARBA00022448"/>
    </source>
</evidence>
<dbReference type="GO" id="GO:0022857">
    <property type="term" value="F:transmembrane transporter activity"/>
    <property type="evidence" value="ECO:0007669"/>
    <property type="project" value="InterPro"/>
</dbReference>
<feature type="transmembrane region" description="Helical" evidence="6">
    <location>
        <begin position="138"/>
        <end position="160"/>
    </location>
</feature>
<feature type="transmembrane region" description="Helical" evidence="6">
    <location>
        <begin position="80"/>
        <end position="102"/>
    </location>
</feature>
<dbReference type="Gene3D" id="1.20.1250.20">
    <property type="entry name" value="MFS general substrate transporter like domains"/>
    <property type="match status" value="1"/>
</dbReference>
<evidence type="ECO:0000256" key="3">
    <source>
        <dbReference type="ARBA" id="ARBA00022692"/>
    </source>
</evidence>
<dbReference type="SUPFAM" id="SSF103473">
    <property type="entry name" value="MFS general substrate transporter"/>
    <property type="match status" value="1"/>
</dbReference>
<feature type="transmembrane region" description="Helical" evidence="6">
    <location>
        <begin position="256"/>
        <end position="277"/>
    </location>
</feature>
<gene>
    <name evidence="8" type="ORF">BES08_26815</name>
</gene>
<dbReference type="Proteomes" id="UP000094626">
    <property type="component" value="Plasmid pSA2"/>
</dbReference>
<dbReference type="EMBL" id="CP017077">
    <property type="protein sequence ID" value="AOR80962.1"/>
    <property type="molecule type" value="Genomic_DNA"/>
</dbReference>
<feature type="transmembrane region" description="Helical" evidence="6">
    <location>
        <begin position="289"/>
        <end position="308"/>
    </location>
</feature>
<dbReference type="PANTHER" id="PTHR23505:SF79">
    <property type="entry name" value="PROTEIN SPINSTER"/>
    <property type="match status" value="1"/>
</dbReference>
<dbReference type="CDD" id="cd17328">
    <property type="entry name" value="MFS_spinster_like"/>
    <property type="match status" value="1"/>
</dbReference>
<dbReference type="PANTHER" id="PTHR23505">
    <property type="entry name" value="SPINSTER"/>
    <property type="match status" value="1"/>
</dbReference>
<feature type="transmembrane region" description="Helical" evidence="6">
    <location>
        <begin position="47"/>
        <end position="68"/>
    </location>
</feature>
<feature type="transmembrane region" description="Helical" evidence="6">
    <location>
        <begin position="108"/>
        <end position="126"/>
    </location>
</feature>
<evidence type="ECO:0000256" key="6">
    <source>
        <dbReference type="SAM" id="Phobius"/>
    </source>
</evidence>
<feature type="transmembrane region" description="Helical" evidence="6">
    <location>
        <begin position="349"/>
        <end position="372"/>
    </location>
</feature>
<reference evidence="9" key="1">
    <citation type="journal article" date="2017" name="J. Biotechnol.">
        <title>Complete genome sequence of Novosphingobium resinovorum SA1, a versatile xenobiotic-degrading bacterium capable of utilizing sulfanilic acid.</title>
        <authorList>
            <person name="Hegedus B."/>
            <person name="Kos P.B."/>
            <person name="Balint B."/>
            <person name="Maroti G."/>
            <person name="Gan H.M."/>
            <person name="Perei K."/>
            <person name="Rakhely G."/>
        </authorList>
    </citation>
    <scope>NUCLEOTIDE SEQUENCE [LARGE SCALE GENOMIC DNA]</scope>
    <source>
        <strain evidence="9">SA1</strain>
    </source>
</reference>
<evidence type="ECO:0000313" key="9">
    <source>
        <dbReference type="Proteomes" id="UP000094626"/>
    </source>
</evidence>
<evidence type="ECO:0000256" key="5">
    <source>
        <dbReference type="ARBA" id="ARBA00023136"/>
    </source>
</evidence>
<organism evidence="8 9">
    <name type="scientific">Novosphingobium resinovorum</name>
    <dbReference type="NCBI Taxonomy" id="158500"/>
    <lineage>
        <taxon>Bacteria</taxon>
        <taxon>Pseudomonadati</taxon>
        <taxon>Pseudomonadota</taxon>
        <taxon>Alphaproteobacteria</taxon>
        <taxon>Sphingomonadales</taxon>
        <taxon>Sphingomonadaceae</taxon>
        <taxon>Novosphingobium</taxon>
    </lineage>
</organism>
<geneLocation type="plasmid" evidence="8 9">
    <name>pSA2</name>
</geneLocation>
<dbReference type="InterPro" id="IPR011701">
    <property type="entry name" value="MFS"/>
</dbReference>
<dbReference type="OrthoDB" id="7442224at2"/>
<dbReference type="Pfam" id="PF07690">
    <property type="entry name" value="MFS_1"/>
    <property type="match status" value="1"/>
</dbReference>
<comment type="subcellular location">
    <subcellularLocation>
        <location evidence="1">Membrane</location>
        <topology evidence="1">Multi-pass membrane protein</topology>
    </subcellularLocation>
</comment>
<feature type="transmembrane region" description="Helical" evidence="6">
    <location>
        <begin position="412"/>
        <end position="430"/>
    </location>
</feature>
<dbReference type="KEGG" id="nre:BES08_26815"/>
<feature type="transmembrane region" description="Helical" evidence="6">
    <location>
        <begin position="12"/>
        <end position="35"/>
    </location>
</feature>
<dbReference type="GO" id="GO:0016020">
    <property type="term" value="C:membrane"/>
    <property type="evidence" value="ECO:0007669"/>
    <property type="project" value="UniProtKB-SubCell"/>
</dbReference>
<dbReference type="InterPro" id="IPR036259">
    <property type="entry name" value="MFS_trans_sf"/>
</dbReference>
<feature type="transmembrane region" description="Helical" evidence="6">
    <location>
        <begin position="166"/>
        <end position="185"/>
    </location>
</feature>
<accession>A0A1D8AFR9</accession>
<evidence type="ECO:0000256" key="1">
    <source>
        <dbReference type="ARBA" id="ARBA00004141"/>
    </source>
</evidence>
<keyword evidence="4 6" id="KW-1133">Transmembrane helix</keyword>
<proteinExistence type="predicted"/>
<dbReference type="PROSITE" id="PS50850">
    <property type="entry name" value="MFS"/>
    <property type="match status" value="1"/>
</dbReference>